<keyword evidence="2" id="KW-1185">Reference proteome</keyword>
<dbReference type="RefSeq" id="XP_012335146.1">
    <property type="nucleotide sequence ID" value="XM_012479723.1"/>
</dbReference>
<organism evidence="1 2">
    <name type="scientific">Plasmodium fragile</name>
    <dbReference type="NCBI Taxonomy" id="5857"/>
    <lineage>
        <taxon>Eukaryota</taxon>
        <taxon>Sar</taxon>
        <taxon>Alveolata</taxon>
        <taxon>Apicomplexa</taxon>
        <taxon>Aconoidasida</taxon>
        <taxon>Haemosporida</taxon>
        <taxon>Plasmodiidae</taxon>
        <taxon>Plasmodium</taxon>
        <taxon>Plasmodium (Plasmodium)</taxon>
    </lineage>
</organism>
<dbReference type="OrthoDB" id="382903at2759"/>
<dbReference type="Proteomes" id="UP000054561">
    <property type="component" value="Unassembled WGS sequence"/>
</dbReference>
<protein>
    <submittedName>
        <fullName evidence="1">Uncharacterized protein</fullName>
    </submittedName>
</protein>
<name>A0A0D9QN04_PLAFR</name>
<evidence type="ECO:0000313" key="1">
    <source>
        <dbReference type="EMBL" id="KJP88308.1"/>
    </source>
</evidence>
<accession>A0A0D9QN04</accession>
<dbReference type="VEuPathDB" id="PlasmoDB:AK88_02089"/>
<sequence>MTSTYCKLLNSLDKVSLIINDYCFPSSIFDKDFTSYINLYSLLDVSLDTQDQTYFSKRYINLTEIFSHYYKKKKAKEGNSSISQKCYGNFNYHINYFIFHIYIKRFYYINIKKFKNYLKLLLKK</sequence>
<dbReference type="EMBL" id="KQ001663">
    <property type="protein sequence ID" value="KJP88308.1"/>
    <property type="molecule type" value="Genomic_DNA"/>
</dbReference>
<dbReference type="GeneID" id="24267403"/>
<gene>
    <name evidence="1" type="ORF">AK88_02089</name>
</gene>
<reference evidence="1 2" key="1">
    <citation type="submission" date="2014-03" db="EMBL/GenBank/DDBJ databases">
        <title>The Genome Sequence of Plasmodium fragile nilgiri.</title>
        <authorList>
            <consortium name="The Broad Institute Genomics Platform"/>
            <consortium name="The Broad Institute Genome Sequencing Center for Infectious Disease"/>
            <person name="Neafsey D."/>
            <person name="Duraisingh M."/>
            <person name="Young S.K."/>
            <person name="Zeng Q."/>
            <person name="Gargeya S."/>
            <person name="Abouelleil A."/>
            <person name="Alvarado L."/>
            <person name="Chapman S.B."/>
            <person name="Gainer-Dewar J."/>
            <person name="Goldberg J."/>
            <person name="Griggs A."/>
            <person name="Gujja S."/>
            <person name="Hansen M."/>
            <person name="Howarth C."/>
            <person name="Imamovic A."/>
            <person name="Larimer J."/>
            <person name="Pearson M."/>
            <person name="Poon T.W."/>
            <person name="Priest M."/>
            <person name="Roberts A."/>
            <person name="Saif S."/>
            <person name="Shea T."/>
            <person name="Sykes S."/>
            <person name="Wortman J."/>
            <person name="Nusbaum C."/>
            <person name="Birren B."/>
        </authorList>
    </citation>
    <scope>NUCLEOTIDE SEQUENCE [LARGE SCALE GENOMIC DNA]</scope>
    <source>
        <strain evidence="2">nilgiri</strain>
    </source>
</reference>
<proteinExistence type="predicted"/>
<evidence type="ECO:0000313" key="2">
    <source>
        <dbReference type="Proteomes" id="UP000054561"/>
    </source>
</evidence>
<dbReference type="AlphaFoldDB" id="A0A0D9QN04"/>